<dbReference type="InterPro" id="IPR011989">
    <property type="entry name" value="ARM-like"/>
</dbReference>
<dbReference type="GO" id="GO:0010506">
    <property type="term" value="P:regulation of autophagy"/>
    <property type="evidence" value="ECO:0007669"/>
    <property type="project" value="TreeGrafter"/>
</dbReference>
<feature type="domain" description="Raptor N-terminal CASPase-like" evidence="5">
    <location>
        <begin position="53"/>
        <end position="206"/>
    </location>
</feature>
<dbReference type="InterPro" id="IPR000357">
    <property type="entry name" value="HEAT"/>
</dbReference>
<dbReference type="Gene3D" id="2.130.10.10">
    <property type="entry name" value="YVTN repeat-like/Quinoprotein amine dehydrogenase"/>
    <property type="match status" value="1"/>
</dbReference>
<dbReference type="Gene3D" id="1.25.10.10">
    <property type="entry name" value="Leucine-rich Repeat Variant"/>
    <property type="match status" value="1"/>
</dbReference>
<feature type="compositionally biased region" description="Low complexity" evidence="4">
    <location>
        <begin position="242"/>
        <end position="257"/>
    </location>
</feature>
<feature type="compositionally biased region" description="Low complexity" evidence="4">
    <location>
        <begin position="952"/>
        <end position="971"/>
    </location>
</feature>
<evidence type="ECO:0000256" key="1">
    <source>
        <dbReference type="ARBA" id="ARBA00009257"/>
    </source>
</evidence>
<name>A0A2M3Z1J3_9DIPT</name>
<dbReference type="GO" id="GO:0030674">
    <property type="term" value="F:protein-macromolecule adaptor activity"/>
    <property type="evidence" value="ECO:0007669"/>
    <property type="project" value="TreeGrafter"/>
</dbReference>
<comment type="similarity">
    <text evidence="1">Belongs to the WD repeat RAPTOR family.</text>
</comment>
<evidence type="ECO:0000259" key="5">
    <source>
        <dbReference type="SMART" id="SM01302"/>
    </source>
</evidence>
<dbReference type="Pfam" id="PF02985">
    <property type="entry name" value="HEAT"/>
    <property type="match status" value="1"/>
</dbReference>
<feature type="compositionally biased region" description="Low complexity" evidence="4">
    <location>
        <begin position="899"/>
        <end position="910"/>
    </location>
</feature>
<evidence type="ECO:0000256" key="2">
    <source>
        <dbReference type="ARBA" id="ARBA00022574"/>
    </source>
</evidence>
<dbReference type="FunFam" id="1.25.10.10:FF:000276">
    <property type="entry name" value="Regulatory-associated protein of mTOR isoform 1"/>
    <property type="match status" value="1"/>
</dbReference>
<feature type="region of interest" description="Disordered" evidence="4">
    <location>
        <begin position="1"/>
        <end position="22"/>
    </location>
</feature>
<feature type="compositionally biased region" description="Polar residues" evidence="4">
    <location>
        <begin position="1"/>
        <end position="14"/>
    </location>
</feature>
<keyword evidence="3" id="KW-0677">Repeat</keyword>
<dbReference type="InterPro" id="IPR036322">
    <property type="entry name" value="WD40_repeat_dom_sf"/>
</dbReference>
<dbReference type="Pfam" id="PF14538">
    <property type="entry name" value="Raptor_N"/>
    <property type="match status" value="1"/>
</dbReference>
<dbReference type="PRINTS" id="PR01547">
    <property type="entry name" value="YEAST176DUF"/>
</dbReference>
<dbReference type="SMART" id="SM00320">
    <property type="entry name" value="WD40"/>
    <property type="match status" value="5"/>
</dbReference>
<dbReference type="PANTHER" id="PTHR12848">
    <property type="entry name" value="REGULATORY-ASSOCIATED PROTEIN OF MTOR"/>
    <property type="match status" value="1"/>
</dbReference>
<dbReference type="InterPro" id="IPR001680">
    <property type="entry name" value="WD40_rpt"/>
</dbReference>
<evidence type="ECO:0000313" key="6">
    <source>
        <dbReference type="EMBL" id="MBW22402.1"/>
    </source>
</evidence>
<sequence>MCNMIEVSQATNDHSNQEDEDDASLPISFASVRHLGKIEGINCTTQSWRVKERMKTVSVALVLCLNVGVDPPDVVKIHPCARMECWISPSSVSPGKALELISYALQKQYERWQPRARYRHSLDPTVEDVTKLCTSLRRNAKEERVLFHYNGHGVPRPTANGEIWVFNRTYTQYIPLSIYDLQTWMGAPSIYVYDCSNAGIIVNSFNTFAEQHESEMEQMRNRSGSTVGHGVDPASKEANLRSSPSTTGATAATNTGAPAPPTTTYRNCIQLAACAADQLLPMNPNLPADLFTSCLTTPIKMALKWFTLQSTSKLVPDVDEDMIERIPGQLSDRRTMLGELNWIFTAITDTIAWNTLPPELFQKLFRQDLLVASLFRNFLLAERILRAYDCTPISSPALPPSYRHPMWSAWDLALDIVLKQLPAVLRNDKAFQHSPFFEEQLTAFQVWLEGSTEQRSPPEQLPIVLQVLLSQVHRLRALELLGHFLDLGPWAVNLALSVGIFPYVLKLLQSSANELRPFLVFIWAKILAVDSTCQIDLVRDGGHRYFLAALQDTNSTVACFKGNHRTYAAFVLACIVHNFPNGQSSALQSQLVSICLDQLNDASNPLLRQWLAICLGHLWQDYEQARWSGVRDNANEKLYQLLSDPHPEVRAAAVYALGTFISSVTQRSDHANNIDRATAMHLFATVSNDMSPLVRMELIAALQWMVLFFESQFVATVLQVDSPERSVNPMKRVSSTNNILGVGKTSVTVGFFQRLWNGFVALSKDPFPEVAAMAQKITDYVRAETAKEVTACDKGSGHHHGGGSGMASSVSLPPSPNTRGNYLSGESPPPHHGDNGLNRLGGANNHHPHHHHHATPLSMKKRTQVMNESGEFSEAQTTTSTPGPKLSSTSQQQPPPPGASSSSMSSSVSGGSSGAIKPIVSTKFIEWSVSFFAQPSKHMHDAMDGDHHQHDAATAATAAATAAGSNGSSSNNKKKKMEDHNSSEYLNRQARCLRNQAVRSEGRIQRKKAIFKRLDVQHWSCRTQHAPTIIKLNPYDEQLAFAYKDRVIVVNMNTDTTYTLAPPVTASTGGTTSSTSSGGSINQQQSLFPLQQHGPHRLISQTISLHDHQSSLHHQPRMPHETFLHGPASQQQPLSVTSLEFINAHDIGLVMAGYSDSTIRLWRPLDASGDQQQQQQSQSQLLSAWHGLLDFHSASLAKVSCLDTAGQPSHLNGGAPAPGGLVLAWHQRSQTIMAAGEAKYVRIWDAEREMRICDIPSGSDTSILKLSCAPNGLFAAGFYDGSVRIFDHRCPPAEQRCATIREHLHPILTLCMRDDCEALITACTGSVVRLYDLRKMGSAHQHWSIGTEVSAMAIHASADILACATSQIVIYGLDGAVLSTGRGNEGFMASRKGVASCLSFHKHKLNLAAGYNDNTAAVLVPDRK</sequence>
<dbReference type="InterPro" id="IPR015943">
    <property type="entry name" value="WD40/YVTN_repeat-like_dom_sf"/>
</dbReference>
<feature type="compositionally biased region" description="Polar residues" evidence="4">
    <location>
        <begin position="806"/>
        <end position="821"/>
    </location>
</feature>
<feature type="compositionally biased region" description="Basic and acidic residues" evidence="4">
    <location>
        <begin position="939"/>
        <end position="951"/>
    </location>
</feature>
<protein>
    <submittedName>
        <fullName evidence="6">Putative guanine nucleotide binding protein mip1</fullName>
    </submittedName>
</protein>
<dbReference type="InterPro" id="IPR004083">
    <property type="entry name" value="Raptor"/>
</dbReference>
<dbReference type="GO" id="GO:0030307">
    <property type="term" value="P:positive regulation of cell growth"/>
    <property type="evidence" value="ECO:0007669"/>
    <property type="project" value="TreeGrafter"/>
</dbReference>
<feature type="region of interest" description="Disordered" evidence="4">
    <location>
        <begin position="939"/>
        <end position="986"/>
    </location>
</feature>
<proteinExistence type="inferred from homology"/>
<evidence type="ECO:0000256" key="4">
    <source>
        <dbReference type="SAM" id="MobiDB-lite"/>
    </source>
</evidence>
<dbReference type="SUPFAM" id="SSF50978">
    <property type="entry name" value="WD40 repeat-like"/>
    <property type="match status" value="1"/>
</dbReference>
<accession>A0A2M3Z1J3</accession>
<evidence type="ECO:0000256" key="3">
    <source>
        <dbReference type="ARBA" id="ARBA00022737"/>
    </source>
</evidence>
<feature type="region of interest" description="Disordered" evidence="4">
    <location>
        <begin position="792"/>
        <end position="913"/>
    </location>
</feature>
<dbReference type="SUPFAM" id="SSF48371">
    <property type="entry name" value="ARM repeat"/>
    <property type="match status" value="1"/>
</dbReference>
<feature type="region of interest" description="Disordered" evidence="4">
    <location>
        <begin position="1106"/>
        <end position="1129"/>
    </location>
</feature>
<dbReference type="GO" id="GO:0009267">
    <property type="term" value="P:cellular response to starvation"/>
    <property type="evidence" value="ECO:0007669"/>
    <property type="project" value="TreeGrafter"/>
</dbReference>
<keyword evidence="2" id="KW-0853">WD repeat</keyword>
<dbReference type="InterPro" id="IPR016024">
    <property type="entry name" value="ARM-type_fold"/>
</dbReference>
<feature type="compositionally biased region" description="Basic residues" evidence="4">
    <location>
        <begin position="846"/>
        <end position="863"/>
    </location>
</feature>
<feature type="region of interest" description="Disordered" evidence="4">
    <location>
        <begin position="214"/>
        <end position="259"/>
    </location>
</feature>
<organism evidence="6">
    <name type="scientific">Anopheles braziliensis</name>
    <dbReference type="NCBI Taxonomy" id="58242"/>
    <lineage>
        <taxon>Eukaryota</taxon>
        <taxon>Metazoa</taxon>
        <taxon>Ecdysozoa</taxon>
        <taxon>Arthropoda</taxon>
        <taxon>Hexapoda</taxon>
        <taxon>Insecta</taxon>
        <taxon>Pterygota</taxon>
        <taxon>Neoptera</taxon>
        <taxon>Endopterygota</taxon>
        <taxon>Diptera</taxon>
        <taxon>Nematocera</taxon>
        <taxon>Culicoidea</taxon>
        <taxon>Culicidae</taxon>
        <taxon>Anophelinae</taxon>
        <taxon>Anopheles</taxon>
    </lineage>
</organism>
<dbReference type="GO" id="GO:0071230">
    <property type="term" value="P:cellular response to amino acid stimulus"/>
    <property type="evidence" value="ECO:0007669"/>
    <property type="project" value="TreeGrafter"/>
</dbReference>
<dbReference type="InterPro" id="IPR029347">
    <property type="entry name" value="Raptor_N"/>
</dbReference>
<dbReference type="GO" id="GO:0005737">
    <property type="term" value="C:cytoplasm"/>
    <property type="evidence" value="ECO:0007669"/>
    <property type="project" value="TreeGrafter"/>
</dbReference>
<dbReference type="PANTHER" id="PTHR12848:SF16">
    <property type="entry name" value="REGULATORY-ASSOCIATED PROTEIN OF MTOR"/>
    <property type="match status" value="1"/>
</dbReference>
<reference evidence="6" key="1">
    <citation type="submission" date="2018-01" db="EMBL/GenBank/DDBJ databases">
        <title>An insight into the sialome of Amazonian anophelines.</title>
        <authorList>
            <person name="Ribeiro J.M."/>
            <person name="Scarpassa V."/>
            <person name="Calvo E."/>
        </authorList>
    </citation>
    <scope>NUCLEOTIDE SEQUENCE</scope>
    <source>
        <tissue evidence="6">Salivary glands</tissue>
    </source>
</reference>
<dbReference type="EMBL" id="GGFM01001651">
    <property type="protein sequence ID" value="MBW22402.1"/>
    <property type="molecule type" value="Transcribed_RNA"/>
</dbReference>
<dbReference type="GO" id="GO:0031931">
    <property type="term" value="C:TORC1 complex"/>
    <property type="evidence" value="ECO:0007669"/>
    <property type="project" value="InterPro"/>
</dbReference>
<dbReference type="GO" id="GO:0038202">
    <property type="term" value="P:TORC1 signaling"/>
    <property type="evidence" value="ECO:0007669"/>
    <property type="project" value="TreeGrafter"/>
</dbReference>
<dbReference type="SMART" id="SM01302">
    <property type="entry name" value="Raptor_N"/>
    <property type="match status" value="1"/>
</dbReference>